<dbReference type="SUPFAM" id="SSF63562">
    <property type="entry name" value="RPB6/omega subunit-like"/>
    <property type="match status" value="1"/>
</dbReference>
<dbReference type="EC" id="2.7.7.6" evidence="3"/>
<comment type="similarity">
    <text evidence="3">Belongs to the archaeal Rpo6/eukaryotic RPB6 RNA polymerase subunit family.</text>
</comment>
<dbReference type="PANTHER" id="PTHR47227:SF5">
    <property type="entry name" value="DNA-DIRECTED RNA POLYMERASES I, II, AND III SUBUNIT RPABC2"/>
    <property type="match status" value="1"/>
</dbReference>
<proteinExistence type="inferred from homology"/>
<dbReference type="AlphaFoldDB" id="A0A2S2KSV4"/>
<comment type="catalytic activity">
    <reaction evidence="3">
        <text>RNA(n) + a ribonucleoside 5'-triphosphate = RNA(n+1) + diphosphate</text>
        <dbReference type="Rhea" id="RHEA:21248"/>
        <dbReference type="Rhea" id="RHEA-COMP:14527"/>
        <dbReference type="Rhea" id="RHEA-COMP:17342"/>
        <dbReference type="ChEBI" id="CHEBI:33019"/>
        <dbReference type="ChEBI" id="CHEBI:61557"/>
        <dbReference type="ChEBI" id="CHEBI:140395"/>
        <dbReference type="EC" id="2.7.7.6"/>
    </reaction>
</comment>
<evidence type="ECO:0000256" key="2">
    <source>
        <dbReference type="ARBA" id="ARBA00023163"/>
    </source>
</evidence>
<keyword evidence="2 3" id="KW-0804">Transcription</keyword>
<dbReference type="Pfam" id="PF01192">
    <property type="entry name" value="RNA_pol_Rpb6"/>
    <property type="match status" value="1"/>
</dbReference>
<gene>
    <name evidence="3" type="primary">rpo6</name>
    <name evidence="3" type="synonym">rpoK</name>
    <name evidence="5" type="ORF">NZNM25_13160</name>
</gene>
<comment type="caution">
    <text evidence="5">The sequence shown here is derived from an EMBL/GenBank/DDBJ whole genome shotgun (WGS) entry which is preliminary data.</text>
</comment>
<comment type="subunit">
    <text evidence="3">Part of the RNA polymerase complex.</text>
</comment>
<evidence type="ECO:0000313" key="6">
    <source>
        <dbReference type="Proteomes" id="UP000245829"/>
    </source>
</evidence>
<accession>A0A2S2KSV4</accession>
<comment type="function">
    <text evidence="3">DNA-dependent RNA polymerase (RNAP) catalyzes the transcription of DNA into RNA using the four ribonucleoside triphosphates as substrates.</text>
</comment>
<dbReference type="PROSITE" id="PS01111">
    <property type="entry name" value="RNA_POL_K_14KD"/>
    <property type="match status" value="1"/>
</dbReference>
<keyword evidence="1 3" id="KW-0240">DNA-directed RNA polymerase</keyword>
<keyword evidence="3" id="KW-0548">Nucleotidyltransferase</keyword>
<protein>
    <recommendedName>
        <fullName evidence="3">DNA-directed RNA polymerase subunit Rpo6</fullName>
        <ecNumber evidence="3">2.7.7.6</ecNumber>
    </recommendedName>
    <alternativeName>
        <fullName evidence="3">DNA-directed RNA polymerase subunit K</fullName>
    </alternativeName>
</protein>
<dbReference type="PANTHER" id="PTHR47227">
    <property type="entry name" value="DNA-DIRECTED RNA POLYMERASE SUBUNIT K"/>
    <property type="match status" value="1"/>
</dbReference>
<dbReference type="InterPro" id="IPR006111">
    <property type="entry name" value="Rpo6/Rpb6"/>
</dbReference>
<dbReference type="GO" id="GO:0006366">
    <property type="term" value="P:transcription by RNA polymerase II"/>
    <property type="evidence" value="ECO:0007669"/>
    <property type="project" value="TreeGrafter"/>
</dbReference>
<dbReference type="Gene3D" id="3.90.940.10">
    <property type="match status" value="1"/>
</dbReference>
<keyword evidence="3" id="KW-0963">Cytoplasm</keyword>
<evidence type="ECO:0000256" key="3">
    <source>
        <dbReference type="HAMAP-Rule" id="MF_00192"/>
    </source>
</evidence>
<name>A0A2S2KSV4_9ARCH</name>
<dbReference type="GO" id="GO:0042797">
    <property type="term" value="P:tRNA transcription by RNA polymerase III"/>
    <property type="evidence" value="ECO:0007669"/>
    <property type="project" value="TreeGrafter"/>
</dbReference>
<comment type="subcellular location">
    <subcellularLocation>
        <location evidence="3">Cytoplasm</location>
    </subcellularLocation>
</comment>
<sequence length="208" mass="23854">MPRISKISCFFETEGELNSYIKMIRLYNVLRKFCYLSDVEEAPLLESPESEEPFLESTESEEIEVSPEENTGLNKALDTYRKLIEKKGGLEPLSEKEQENLEKRIKEIESREVVETVEEHEATEIPCEKGKITIGPPTLTRFEKARIMGARALQLSLGAPPFIPIPKTARISLDIAMEELEQRVIPITIRRVLPNGDFQNIPIDYFEK</sequence>
<dbReference type="InterPro" id="IPR006110">
    <property type="entry name" value="Pol_omega/Rpo6/RPB6"/>
</dbReference>
<dbReference type="InterPro" id="IPR036161">
    <property type="entry name" value="RPB6/omega-like_sf"/>
</dbReference>
<feature type="region of interest" description="Disordered" evidence="4">
    <location>
        <begin position="46"/>
        <end position="69"/>
    </location>
</feature>
<dbReference type="GO" id="GO:0000428">
    <property type="term" value="C:DNA-directed RNA polymerase complex"/>
    <property type="evidence" value="ECO:0007669"/>
    <property type="project" value="UniProtKB-KW"/>
</dbReference>
<organism evidence="5 6">
    <name type="scientific">Nitrosopumilus zosterae</name>
    <dbReference type="NCBI Taxonomy" id="718286"/>
    <lineage>
        <taxon>Archaea</taxon>
        <taxon>Nitrososphaerota</taxon>
        <taxon>Nitrososphaeria</taxon>
        <taxon>Nitrosopumilales</taxon>
        <taxon>Nitrosopumilaceae</taxon>
        <taxon>Nitrosopumilus</taxon>
    </lineage>
</organism>
<dbReference type="SMART" id="SM01409">
    <property type="entry name" value="RNA_pol_Rpb6"/>
    <property type="match status" value="1"/>
</dbReference>
<keyword evidence="3" id="KW-0808">Transferase</keyword>
<dbReference type="GO" id="GO:0005737">
    <property type="term" value="C:cytoplasm"/>
    <property type="evidence" value="ECO:0007669"/>
    <property type="project" value="UniProtKB-SubCell"/>
</dbReference>
<dbReference type="NCBIfam" id="NF002208">
    <property type="entry name" value="PRK01099.1-3"/>
    <property type="match status" value="1"/>
</dbReference>
<dbReference type="EMBL" id="BGKI01000007">
    <property type="protein sequence ID" value="GBH34525.1"/>
    <property type="molecule type" value="Genomic_DNA"/>
</dbReference>
<dbReference type="GO" id="GO:0003677">
    <property type="term" value="F:DNA binding"/>
    <property type="evidence" value="ECO:0007669"/>
    <property type="project" value="UniProtKB-UniRule"/>
</dbReference>
<evidence type="ECO:0000256" key="4">
    <source>
        <dbReference type="SAM" id="MobiDB-lite"/>
    </source>
</evidence>
<evidence type="ECO:0000256" key="1">
    <source>
        <dbReference type="ARBA" id="ARBA00022478"/>
    </source>
</evidence>
<dbReference type="GO" id="GO:0006360">
    <property type="term" value="P:transcription by RNA polymerase I"/>
    <property type="evidence" value="ECO:0007669"/>
    <property type="project" value="TreeGrafter"/>
</dbReference>
<dbReference type="NCBIfam" id="NF002207">
    <property type="entry name" value="PRK01099.1-2"/>
    <property type="match status" value="1"/>
</dbReference>
<feature type="compositionally biased region" description="Acidic residues" evidence="4">
    <location>
        <begin position="46"/>
        <end position="67"/>
    </location>
</feature>
<dbReference type="GO" id="GO:0003899">
    <property type="term" value="F:DNA-directed RNA polymerase activity"/>
    <property type="evidence" value="ECO:0007669"/>
    <property type="project" value="UniProtKB-UniRule"/>
</dbReference>
<dbReference type="HAMAP" id="MF_00192">
    <property type="entry name" value="RNApol_arch_Rpo6"/>
    <property type="match status" value="1"/>
</dbReference>
<dbReference type="Proteomes" id="UP000245829">
    <property type="component" value="Unassembled WGS sequence"/>
</dbReference>
<evidence type="ECO:0000313" key="5">
    <source>
        <dbReference type="EMBL" id="GBH34525.1"/>
    </source>
</evidence>
<dbReference type="InterPro" id="IPR020708">
    <property type="entry name" value="DNA-dir_RNA_polK_14-18kDa_CS"/>
</dbReference>
<reference evidence="5 6" key="1">
    <citation type="submission" date="2018-05" db="EMBL/GenBank/DDBJ databases">
        <title>genome sequencing of Nitrosopumilus sp. NM25.</title>
        <authorList>
            <person name="Mori K."/>
            <person name="Nakagawa T."/>
        </authorList>
    </citation>
    <scope>NUCLEOTIDE SEQUENCE [LARGE SCALE GENOMIC DNA]</scope>
    <source>
        <strain evidence="5 6">NM25</strain>
    </source>
</reference>
<keyword evidence="6" id="KW-1185">Reference proteome</keyword>